<dbReference type="RefSeq" id="WP_119837980.1">
    <property type="nucleotide sequence ID" value="NZ_CP060436.1"/>
</dbReference>
<dbReference type="Pfam" id="PF22548">
    <property type="entry name" value="AEP-TOTE"/>
    <property type="match status" value="1"/>
</dbReference>
<evidence type="ECO:0000259" key="3">
    <source>
        <dbReference type="Pfam" id="PF22548"/>
    </source>
</evidence>
<gene>
    <name evidence="4" type="ORF">PSAL_003210</name>
</gene>
<dbReference type="EMBL" id="CP060436">
    <property type="protein sequence ID" value="QPM89111.1"/>
    <property type="molecule type" value="Genomic_DNA"/>
</dbReference>
<dbReference type="InterPro" id="IPR014820">
    <property type="entry name" value="PriCT_1"/>
</dbReference>
<evidence type="ECO:0000259" key="2">
    <source>
        <dbReference type="Pfam" id="PF19263"/>
    </source>
</evidence>
<feature type="domain" description="NrS-1 polymerase-like helicase" evidence="2">
    <location>
        <begin position="456"/>
        <end position="566"/>
    </location>
</feature>
<evidence type="ECO:0000313" key="4">
    <source>
        <dbReference type="EMBL" id="QPM89111.1"/>
    </source>
</evidence>
<evidence type="ECO:0000259" key="1">
    <source>
        <dbReference type="Pfam" id="PF08708"/>
    </source>
</evidence>
<proteinExistence type="predicted"/>
<feature type="domain" description="TOTE conflict system primase" evidence="3">
    <location>
        <begin position="49"/>
        <end position="180"/>
    </location>
</feature>
<dbReference type="OrthoDB" id="8215052at2"/>
<protein>
    <submittedName>
        <fullName evidence="4">Uncharacterized protein</fullName>
    </submittedName>
</protein>
<organism evidence="4 5">
    <name type="scientific">Pseudooceanicola algae</name>
    <dbReference type="NCBI Taxonomy" id="1537215"/>
    <lineage>
        <taxon>Bacteria</taxon>
        <taxon>Pseudomonadati</taxon>
        <taxon>Pseudomonadota</taxon>
        <taxon>Alphaproteobacteria</taxon>
        <taxon>Rhodobacterales</taxon>
        <taxon>Paracoccaceae</taxon>
        <taxon>Pseudooceanicola</taxon>
    </lineage>
</organism>
<accession>A0A418SKB2</accession>
<dbReference type="InterPro" id="IPR045455">
    <property type="entry name" value="NrS-1_pol-like_helicase"/>
</dbReference>
<reference evidence="4 5" key="1">
    <citation type="submission" date="2020-08" db="EMBL/GenBank/DDBJ databases">
        <title>Genome sequence of Rhodobacteraceae bacterium Lw-13e.</title>
        <authorList>
            <person name="Poehlein A."/>
            <person name="Wolter L."/>
            <person name="Daniel R."/>
            <person name="Brinkhoff T."/>
        </authorList>
    </citation>
    <scope>NUCLEOTIDE SEQUENCE [LARGE SCALE GENOMIC DNA]</scope>
    <source>
        <strain evidence="4 5">Lw-13e</strain>
    </source>
</reference>
<dbReference type="Pfam" id="PF19263">
    <property type="entry name" value="DUF5906"/>
    <property type="match status" value="1"/>
</dbReference>
<dbReference type="Pfam" id="PF08708">
    <property type="entry name" value="PriCT_1"/>
    <property type="match status" value="1"/>
</dbReference>
<evidence type="ECO:0000313" key="5">
    <source>
        <dbReference type="Proteomes" id="UP000283786"/>
    </source>
</evidence>
<dbReference type="AlphaFoldDB" id="A0A418SKB2"/>
<dbReference type="KEGG" id="palw:PSAL_003210"/>
<name>A0A418SKB2_9RHOB</name>
<dbReference type="InterPro" id="IPR054347">
    <property type="entry name" value="TOTE_primase"/>
</dbReference>
<dbReference type="Proteomes" id="UP000283786">
    <property type="component" value="Chromosome"/>
</dbReference>
<sequence>MDNNQKEIVAALLRLWDGYEKRHIELNLTGAEKDENGKVKPKVMTVGGPLTPELAWEHVSGKRSIGVAPVKADSTCSWGVLDIDWPDMPEDDVMLVGERIKTRAAAFRSKSRGLHVYIFVDEPIPARQMHDYLVTLRKRLPKACFDKKALREVEVFPKATQTVVTPDNEPTAVNLPVCGQRRELAWVIGSEGMRTALDDVDVLGMFNHLDQHCRLNASMVGQIAEQQPVLDASEIGYKVPDNPAGRNDLLMRIAMSMQARGWPDTEMDAEIRKLNGDATFHHLFADGPLPESEVANLLKSAKRKEKGTPTPLHYRQVEKFNRRWSKITINGTVEYIDKEAAEFTTFAKQMLFDETSDQVVRVGKSLMPLAQLWLRDPDHARFKGVVCEPVDYDGPAYNVWRGFAVVPKEGDASVFKSYIRDVLCSGDTGLAQWVMMWLADAVQRPTEPSPPSAIALRGRQGGGKSFLQERVLTPIFGERYVQKVQESERLFSRFNRSIFGATFIAAEESIFHGSAATAAKLKSFISSPSWTYEEKFKATVQAKNVHRLIATTNETQAVHIDFDDRRWTVIEVGQPFDMTTMDGQEAAYAFWEPYHAFMRSDDGPSIVLHYLLDYPVDRQALTFGYGTEAKARDKVASDPVMAVLHEIAERGVCPHDPKASGIISNKTLADFVHKAGGRKLSPEEIANKLLDLVPHAEKSRKAMFCERVHTSTDMYGDATATPMMETRQRGYYLGTLDEFRAAVSRITLRAYGEDDERLPDDFDPAEFDMAQAGGWRAWEAAQKEDPNGDPPF</sequence>
<feature type="domain" description="Primase C-terminal 1" evidence="1">
    <location>
        <begin position="241"/>
        <end position="305"/>
    </location>
</feature>
<keyword evidence="5" id="KW-1185">Reference proteome</keyword>